<feature type="region of interest" description="Disordered" evidence="7">
    <location>
        <begin position="437"/>
        <end position="461"/>
    </location>
</feature>
<keyword evidence="6" id="KW-0175">Coiled coil</keyword>
<feature type="region of interest" description="Disordered" evidence="7">
    <location>
        <begin position="31"/>
        <end position="226"/>
    </location>
</feature>
<feature type="compositionally biased region" description="Basic and acidic residues" evidence="7">
    <location>
        <begin position="972"/>
        <end position="999"/>
    </location>
</feature>
<evidence type="ECO:0000256" key="3">
    <source>
        <dbReference type="ARBA" id="ARBA00015112"/>
    </source>
</evidence>
<dbReference type="CDD" id="cd22249">
    <property type="entry name" value="UDM1_RNF168_RNF169-like"/>
    <property type="match status" value="1"/>
</dbReference>
<feature type="compositionally biased region" description="Basic and acidic residues" evidence="7">
    <location>
        <begin position="913"/>
        <end position="963"/>
    </location>
</feature>
<feature type="compositionally biased region" description="Pro residues" evidence="7">
    <location>
        <begin position="1552"/>
        <end position="1566"/>
    </location>
</feature>
<evidence type="ECO:0000256" key="5">
    <source>
        <dbReference type="ARBA" id="ARBA00022490"/>
    </source>
</evidence>
<feature type="region of interest" description="Disordered" evidence="7">
    <location>
        <begin position="776"/>
        <end position="827"/>
    </location>
</feature>
<comment type="caution">
    <text evidence="8">The sequence shown here is derived from an EMBL/GenBank/DDBJ whole genome shotgun (WGS) entry which is preliminary data.</text>
</comment>
<feature type="compositionally biased region" description="Low complexity" evidence="7">
    <location>
        <begin position="1201"/>
        <end position="1212"/>
    </location>
</feature>
<evidence type="ECO:0000313" key="9">
    <source>
        <dbReference type="Proteomes" id="UP001150569"/>
    </source>
</evidence>
<dbReference type="GO" id="GO:0005737">
    <property type="term" value="C:cytoplasm"/>
    <property type="evidence" value="ECO:0007669"/>
    <property type="project" value="UniProtKB-SubCell"/>
</dbReference>
<accession>A0A9W8E093</accession>
<evidence type="ECO:0000256" key="1">
    <source>
        <dbReference type="ARBA" id="ARBA00004496"/>
    </source>
</evidence>
<dbReference type="OrthoDB" id="5600601at2759"/>
<feature type="compositionally biased region" description="Basic residues" evidence="7">
    <location>
        <begin position="902"/>
        <end position="912"/>
    </location>
</feature>
<feature type="region of interest" description="Disordered" evidence="7">
    <location>
        <begin position="1444"/>
        <end position="1464"/>
    </location>
</feature>
<feature type="compositionally biased region" description="Basic and acidic residues" evidence="7">
    <location>
        <begin position="892"/>
        <end position="901"/>
    </location>
</feature>
<evidence type="ECO:0000313" key="8">
    <source>
        <dbReference type="EMBL" id="KAJ1926908.1"/>
    </source>
</evidence>
<name>A0A9W8E093_9FUNG</name>
<feature type="region of interest" description="Disordered" evidence="7">
    <location>
        <begin position="1200"/>
        <end position="1225"/>
    </location>
</feature>
<feature type="compositionally biased region" description="Low complexity" evidence="7">
    <location>
        <begin position="1062"/>
        <end position="1071"/>
    </location>
</feature>
<dbReference type="Proteomes" id="UP001150569">
    <property type="component" value="Unassembled WGS sequence"/>
</dbReference>
<comment type="similarity">
    <text evidence="2">Belongs to the NST1 family.</text>
</comment>
<gene>
    <name evidence="8" type="primary">NST1_2</name>
    <name evidence="8" type="ORF">IWQ60_003385</name>
</gene>
<feature type="region of interest" description="Disordered" evidence="7">
    <location>
        <begin position="553"/>
        <end position="575"/>
    </location>
</feature>
<feature type="region of interest" description="Disordered" evidence="7">
    <location>
        <begin position="704"/>
        <end position="742"/>
    </location>
</feature>
<feature type="region of interest" description="Disordered" evidence="7">
    <location>
        <begin position="1525"/>
        <end position="1569"/>
    </location>
</feature>
<feature type="compositionally biased region" description="Low complexity" evidence="7">
    <location>
        <begin position="64"/>
        <end position="73"/>
    </location>
</feature>
<proteinExistence type="inferred from homology"/>
<evidence type="ECO:0000256" key="4">
    <source>
        <dbReference type="ARBA" id="ARBA00020733"/>
    </source>
</evidence>
<evidence type="ECO:0000256" key="2">
    <source>
        <dbReference type="ARBA" id="ARBA00007112"/>
    </source>
</evidence>
<keyword evidence="9" id="KW-1185">Reference proteome</keyword>
<feature type="region of interest" description="Disordered" evidence="7">
    <location>
        <begin position="612"/>
        <end position="642"/>
    </location>
</feature>
<feature type="compositionally biased region" description="Polar residues" evidence="7">
    <location>
        <begin position="1084"/>
        <end position="1097"/>
    </location>
</feature>
<feature type="region of interest" description="Disordered" evidence="7">
    <location>
        <begin position="871"/>
        <end position="1156"/>
    </location>
</feature>
<comment type="subcellular location">
    <subcellularLocation>
        <location evidence="1">Cytoplasm</location>
    </subcellularLocation>
</comment>
<reference evidence="8" key="1">
    <citation type="submission" date="2022-07" db="EMBL/GenBank/DDBJ databases">
        <title>Phylogenomic reconstructions and comparative analyses of Kickxellomycotina fungi.</title>
        <authorList>
            <person name="Reynolds N.K."/>
            <person name="Stajich J.E."/>
            <person name="Barry K."/>
            <person name="Grigoriev I.V."/>
            <person name="Crous P."/>
            <person name="Smith M.E."/>
        </authorList>
    </citation>
    <scope>NUCLEOTIDE SEQUENCE</scope>
    <source>
        <strain evidence="8">RSA 861</strain>
    </source>
</reference>
<feature type="region of interest" description="Disordered" evidence="7">
    <location>
        <begin position="508"/>
        <end position="529"/>
    </location>
</feature>
<feature type="compositionally biased region" description="Acidic residues" evidence="7">
    <location>
        <begin position="624"/>
        <end position="633"/>
    </location>
</feature>
<dbReference type="InterPro" id="IPR025279">
    <property type="entry name" value="NST1"/>
</dbReference>
<protein>
    <recommendedName>
        <fullName evidence="4">Stress response protein NST1</fullName>
    </recommendedName>
    <alternativeName>
        <fullName evidence="3">Stress response protein nst1</fullName>
    </alternativeName>
</protein>
<feature type="compositionally biased region" description="Low complexity" evidence="7">
    <location>
        <begin position="1379"/>
        <end position="1388"/>
    </location>
</feature>
<feature type="compositionally biased region" description="Pro residues" evidence="7">
    <location>
        <begin position="180"/>
        <end position="189"/>
    </location>
</feature>
<dbReference type="EMBL" id="JANBPT010000144">
    <property type="protein sequence ID" value="KAJ1926908.1"/>
    <property type="molecule type" value="Genomic_DNA"/>
</dbReference>
<feature type="region of interest" description="Disordered" evidence="7">
    <location>
        <begin position="1361"/>
        <end position="1399"/>
    </location>
</feature>
<feature type="compositionally biased region" description="Pro residues" evidence="7">
    <location>
        <begin position="561"/>
        <end position="573"/>
    </location>
</feature>
<sequence length="1751" mass="186707">MVDRQQFTKALMEADARLFWSYGLADEVHFNASPSQGSPPEAPRSPHTSDGECVDPHHHHQRPSRYPSRLPRPTASRTAVARARDSAQGHPTHPPTRPAPEHYVTPAYPLAGTGHRPPHYTYPTGGRSGHLESPDPSNSYPPPPPSGHGGGSSGSTTTYPSPHVHPAYPSAYRAATHPYAHPPPPPPHHSQPAYHHNPDPAGNRYAHPAPPPAAGGTGVPAAYPSRPKPSYHYDRFLTVPPPMTVTPEERGRVRSFWTQLPPVEQQRLVRVGRQAVSDAVKKQKRASCSCSLCTRRQAEIEDELPVLYEAYEAHMEMLITAASSKYHSPRSHVIAPAVHGNHHSPAGDAHGPYDDHAPCASCARAERSFYYGLHARPFYCYNSEDEKDPDDDDDDDLDHPYEHDEAACPYYPPAPGAFEYDDDPIETVDAAGLLRFFEDDDNPPPHPGWTPSTKDDAHSEIDPPALKDLQAAYPASDSEARLGHVDLPASGIAQGAALMANSEEARNLTYLGPPRPESGLAATPPEDGGSLRRFLFNASYVGRSNAQSLYQSRPYEAEPQPSAPVPATPPADPPISEAERQEILHVAEDLLQNNGEKFLAMMEQFAEHKLHRAAAARRQRETSEEPTTEEEPGEGTASPPLLDFSLLRMDGEDGPDSARSSAYAATQTMFQSLSAEKKRHISQVMTELVGSYLEDDPERNLAAATAADPSPSLPPPESGVTAADPTADPMSYADNLPEGYAPLWHDAYGPDAHAASLAAQYAPLPRDYGRNGDVVLEADLGYGPGYPDDPPYDDDPDDEDDDDEGELDEEDQGDDPDECDVLASREQRAEEARQCVELLITRLLEQRVILAYREQVAEAKAAELLRELGHEEKKNHSRSQGGSGANVSSSHTTDRAKDNRKGGKGKGKAKGKSQRELQLEKEQRAKEAKREALEARLAKDAALERQRANERKEREAAVRRVQEEQALQRLQKLRDQNPELRLKKEAAAQKHRRDTDKSAKTNTETTVADALPTEKSRTAKANTETTAADALPTEKSRTAKATNVSKAGRSVATKKPTDEAKPAPAKPATNPRSPAGRKGRDVTLASTSRSTAMSVSQAVAAPAGRKPSPNASPAVAKPTRSAEKAPVYPKQDPAANPTIEIPERTTEKASAVTSPASGAARTIKAGVAHPVVVKTPPQPKVAQSFAPEPITVSVAPTKTTPPSQIAPSSVAVPSPPSATPGESTMPTPALPLTSETPAAYTNVRALTGISVPTTPFHDLFPTPGIPIGPRRTIGPSGLYSMSNDGGLMLGMSAPAQPVPTIHPGLFTSGVGGGGAWGGIGRGAPAPSSPLAHADSFQLVGHRSTSHPSDLPSRLVEDLLDDDGADLLGPPSALEANITARPPALLGRPPRGGRSGSVTTLSPLKTFDYTSSSIWSPSAPVTPASATGFSYGAMASPRGGETMAYRSTSNGGPYRSTDFSTRPSPLETPTATAFHFGAAGRATSRTPSLPVDVLAQLGLSEESSGPRPSPLTVATTAAATATPARTFTEASPPALAPQPAMAASAAEDLGPIRRPPPAGTPHSPPRYNPDSRLESLRLVYVQLEIHRCGNNTGAVAKVIDRFKGAGNGATATQQLQPASPPSPTESGRRAATVLDSLANLDPQFYVLPHLYRAYQAVTRDTTTPLAELATLMCGTDVTATDFPLSAAPPHVLGRDMFVRLGQPLHSGQFVYRLKDEKPFTSAPGGGGNGNQKSAALAAVDWEQALTVCFIPL</sequence>
<feature type="compositionally biased region" description="Basic and acidic residues" evidence="7">
    <location>
        <begin position="47"/>
        <end position="56"/>
    </location>
</feature>
<feature type="compositionally biased region" description="Acidic residues" evidence="7">
    <location>
        <begin position="384"/>
        <end position="397"/>
    </location>
</feature>
<feature type="compositionally biased region" description="Acidic residues" evidence="7">
    <location>
        <begin position="790"/>
        <end position="820"/>
    </location>
</feature>
<feature type="region of interest" description="Disordered" evidence="7">
    <location>
        <begin position="384"/>
        <end position="408"/>
    </location>
</feature>
<feature type="compositionally biased region" description="Low complexity" evidence="7">
    <location>
        <begin position="1525"/>
        <end position="1545"/>
    </location>
</feature>
<keyword evidence="5" id="KW-0963">Cytoplasm</keyword>
<organism evidence="8 9">
    <name type="scientific">Tieghemiomyces parasiticus</name>
    <dbReference type="NCBI Taxonomy" id="78921"/>
    <lineage>
        <taxon>Eukaryota</taxon>
        <taxon>Fungi</taxon>
        <taxon>Fungi incertae sedis</taxon>
        <taxon>Zoopagomycota</taxon>
        <taxon>Kickxellomycotina</taxon>
        <taxon>Dimargaritomycetes</taxon>
        <taxon>Dimargaritales</taxon>
        <taxon>Dimargaritaceae</taxon>
        <taxon>Tieghemiomyces</taxon>
    </lineage>
</organism>
<evidence type="ECO:0000256" key="6">
    <source>
        <dbReference type="ARBA" id="ARBA00023054"/>
    </source>
</evidence>
<evidence type="ECO:0000256" key="7">
    <source>
        <dbReference type="SAM" id="MobiDB-lite"/>
    </source>
</evidence>
<dbReference type="Pfam" id="PF13945">
    <property type="entry name" value="NST1"/>
    <property type="match status" value="1"/>
</dbReference>